<evidence type="ECO:0000313" key="2">
    <source>
        <dbReference type="Proteomes" id="UP000215914"/>
    </source>
</evidence>
<dbReference type="EMBL" id="MNCJ02000316">
    <property type="protein sequence ID" value="KAF5823212.1"/>
    <property type="molecule type" value="Genomic_DNA"/>
</dbReference>
<gene>
    <name evidence="1" type="ORF">HanXRQr2_Chr01g0035901</name>
</gene>
<comment type="caution">
    <text evidence="1">The sequence shown here is derived from an EMBL/GenBank/DDBJ whole genome shotgun (WGS) entry which is preliminary data.</text>
</comment>
<organism evidence="1 2">
    <name type="scientific">Helianthus annuus</name>
    <name type="common">Common sunflower</name>
    <dbReference type="NCBI Taxonomy" id="4232"/>
    <lineage>
        <taxon>Eukaryota</taxon>
        <taxon>Viridiplantae</taxon>
        <taxon>Streptophyta</taxon>
        <taxon>Embryophyta</taxon>
        <taxon>Tracheophyta</taxon>
        <taxon>Spermatophyta</taxon>
        <taxon>Magnoliopsida</taxon>
        <taxon>eudicotyledons</taxon>
        <taxon>Gunneridae</taxon>
        <taxon>Pentapetalae</taxon>
        <taxon>asterids</taxon>
        <taxon>campanulids</taxon>
        <taxon>Asterales</taxon>
        <taxon>Asteraceae</taxon>
        <taxon>Asteroideae</taxon>
        <taxon>Heliantheae alliance</taxon>
        <taxon>Heliantheae</taxon>
        <taxon>Helianthus</taxon>
    </lineage>
</organism>
<reference evidence="1" key="2">
    <citation type="submission" date="2020-06" db="EMBL/GenBank/DDBJ databases">
        <title>Helianthus annuus Genome sequencing and assembly Release 2.</title>
        <authorList>
            <person name="Gouzy J."/>
            <person name="Langlade N."/>
            <person name="Munos S."/>
        </authorList>
    </citation>
    <scope>NUCLEOTIDE SEQUENCE</scope>
    <source>
        <tissue evidence="1">Leaves</tissue>
    </source>
</reference>
<dbReference type="Gramene" id="mRNA:HanXRQr2_Chr01g0035901">
    <property type="protein sequence ID" value="mRNA:HanXRQr2_Chr01g0035901"/>
    <property type="gene ID" value="HanXRQr2_Chr01g0035901"/>
</dbReference>
<evidence type="ECO:0000313" key="1">
    <source>
        <dbReference type="EMBL" id="KAF5823212.1"/>
    </source>
</evidence>
<dbReference type="Proteomes" id="UP000215914">
    <property type="component" value="Unassembled WGS sequence"/>
</dbReference>
<accession>A0A9K3JYW9</accession>
<sequence length="98" mass="10271">MVLYGVTQCYTVFIWCYIVVVTLSEGSKSSNCNRSSTPHAGEPYPPTCCTGVFTGTISGTAAILTSAAGGNGSYVFFSLPTPEQPDPTATLIPVAKNR</sequence>
<protein>
    <submittedName>
        <fullName evidence="1">Uncharacterized protein</fullName>
    </submittedName>
</protein>
<reference evidence="1" key="1">
    <citation type="journal article" date="2017" name="Nature">
        <title>The sunflower genome provides insights into oil metabolism, flowering and Asterid evolution.</title>
        <authorList>
            <person name="Badouin H."/>
            <person name="Gouzy J."/>
            <person name="Grassa C.J."/>
            <person name="Murat F."/>
            <person name="Staton S.E."/>
            <person name="Cottret L."/>
            <person name="Lelandais-Briere C."/>
            <person name="Owens G.L."/>
            <person name="Carrere S."/>
            <person name="Mayjonade B."/>
            <person name="Legrand L."/>
            <person name="Gill N."/>
            <person name="Kane N.C."/>
            <person name="Bowers J.E."/>
            <person name="Hubner S."/>
            <person name="Bellec A."/>
            <person name="Berard A."/>
            <person name="Berges H."/>
            <person name="Blanchet N."/>
            <person name="Boniface M.C."/>
            <person name="Brunel D."/>
            <person name="Catrice O."/>
            <person name="Chaidir N."/>
            <person name="Claudel C."/>
            <person name="Donnadieu C."/>
            <person name="Faraut T."/>
            <person name="Fievet G."/>
            <person name="Helmstetter N."/>
            <person name="King M."/>
            <person name="Knapp S.J."/>
            <person name="Lai Z."/>
            <person name="Le Paslier M.C."/>
            <person name="Lippi Y."/>
            <person name="Lorenzon L."/>
            <person name="Mandel J.R."/>
            <person name="Marage G."/>
            <person name="Marchand G."/>
            <person name="Marquand E."/>
            <person name="Bret-Mestries E."/>
            <person name="Morien E."/>
            <person name="Nambeesan S."/>
            <person name="Nguyen T."/>
            <person name="Pegot-Espagnet P."/>
            <person name="Pouilly N."/>
            <person name="Raftis F."/>
            <person name="Sallet E."/>
            <person name="Schiex T."/>
            <person name="Thomas J."/>
            <person name="Vandecasteele C."/>
            <person name="Vares D."/>
            <person name="Vear F."/>
            <person name="Vautrin S."/>
            <person name="Crespi M."/>
            <person name="Mangin B."/>
            <person name="Burke J.M."/>
            <person name="Salse J."/>
            <person name="Munos S."/>
            <person name="Vincourt P."/>
            <person name="Rieseberg L.H."/>
            <person name="Langlade N.B."/>
        </authorList>
    </citation>
    <scope>NUCLEOTIDE SEQUENCE</scope>
    <source>
        <tissue evidence="1">Leaves</tissue>
    </source>
</reference>
<dbReference type="AlphaFoldDB" id="A0A9K3JYW9"/>
<proteinExistence type="predicted"/>
<name>A0A9K3JYW9_HELAN</name>
<keyword evidence="2" id="KW-1185">Reference proteome</keyword>